<dbReference type="GO" id="GO:0004803">
    <property type="term" value="F:transposase activity"/>
    <property type="evidence" value="ECO:0007669"/>
    <property type="project" value="InterPro"/>
</dbReference>
<dbReference type="GO" id="GO:0006313">
    <property type="term" value="P:DNA transposition"/>
    <property type="evidence" value="ECO:0007669"/>
    <property type="project" value="InterPro"/>
</dbReference>
<dbReference type="InterPro" id="IPR036515">
    <property type="entry name" value="Transposase_17_sf"/>
</dbReference>
<dbReference type="Gene3D" id="3.30.70.1290">
    <property type="entry name" value="Transposase IS200-like"/>
    <property type="match status" value="1"/>
</dbReference>
<dbReference type="SUPFAM" id="SSF143422">
    <property type="entry name" value="Transposase IS200-like"/>
    <property type="match status" value="1"/>
</dbReference>
<reference evidence="2 3" key="1">
    <citation type="journal article" date="2016" name="Nat. Commun.">
        <title>Thousands of microbial genomes shed light on interconnected biogeochemical processes in an aquifer system.</title>
        <authorList>
            <person name="Anantharaman K."/>
            <person name="Brown C.T."/>
            <person name="Hug L.A."/>
            <person name="Sharon I."/>
            <person name="Castelle C.J."/>
            <person name="Probst A.J."/>
            <person name="Thomas B.C."/>
            <person name="Singh A."/>
            <person name="Wilkins M.J."/>
            <person name="Karaoz U."/>
            <person name="Brodie E.L."/>
            <person name="Williams K.H."/>
            <person name="Hubbard S.S."/>
            <person name="Banfield J.F."/>
        </authorList>
    </citation>
    <scope>NUCLEOTIDE SEQUENCE [LARGE SCALE GENOMIC DNA]</scope>
</reference>
<dbReference type="PANTHER" id="PTHR34322">
    <property type="entry name" value="TRANSPOSASE, Y1_TNP DOMAIN-CONTAINING"/>
    <property type="match status" value="1"/>
</dbReference>
<evidence type="ECO:0000259" key="1">
    <source>
        <dbReference type="SMART" id="SM01321"/>
    </source>
</evidence>
<evidence type="ECO:0000313" key="2">
    <source>
        <dbReference type="EMBL" id="OHB14321.1"/>
    </source>
</evidence>
<dbReference type="PANTHER" id="PTHR34322:SF2">
    <property type="entry name" value="TRANSPOSASE IS200-LIKE DOMAIN-CONTAINING PROTEIN"/>
    <property type="match status" value="1"/>
</dbReference>
<dbReference type="GO" id="GO:0003677">
    <property type="term" value="F:DNA binding"/>
    <property type="evidence" value="ECO:0007669"/>
    <property type="project" value="InterPro"/>
</dbReference>
<dbReference type="AlphaFoldDB" id="A0A1G2UY76"/>
<proteinExistence type="predicted"/>
<comment type="caution">
    <text evidence="2">The sequence shown here is derived from an EMBL/GenBank/DDBJ whole genome shotgun (WGS) entry which is preliminary data.</text>
</comment>
<dbReference type="EMBL" id="MHWV01000008">
    <property type="protein sequence ID" value="OHB14321.1"/>
    <property type="molecule type" value="Genomic_DNA"/>
</dbReference>
<dbReference type="Proteomes" id="UP000178288">
    <property type="component" value="Unassembled WGS sequence"/>
</dbReference>
<evidence type="ECO:0000313" key="3">
    <source>
        <dbReference type="Proteomes" id="UP000178288"/>
    </source>
</evidence>
<accession>A0A1G2UY76</accession>
<gene>
    <name evidence="2" type="ORF">A3G05_00170</name>
</gene>
<feature type="domain" description="Transposase IS200-like" evidence="1">
    <location>
        <begin position="2"/>
        <end position="139"/>
    </location>
</feature>
<dbReference type="SMART" id="SM01321">
    <property type="entry name" value="Y1_Tnp"/>
    <property type="match status" value="1"/>
</dbReference>
<organism evidence="2 3">
    <name type="scientific">Candidatus Zambryskibacteria bacterium RIFCSPLOWO2_12_FULL_45_14</name>
    <dbReference type="NCBI Taxonomy" id="1802778"/>
    <lineage>
        <taxon>Bacteria</taxon>
        <taxon>Candidatus Zambryskiibacteriota</taxon>
    </lineage>
</organism>
<dbReference type="InterPro" id="IPR002686">
    <property type="entry name" value="Transposase_17"/>
</dbReference>
<protein>
    <recommendedName>
        <fullName evidence="1">Transposase IS200-like domain-containing protein</fullName>
    </recommendedName>
</protein>
<sequence length="219" mass="25667">MVEDIAHICNRGVDKRKIFNNNRDCSRFRDNLFLLNNIDGKIRTRHENIFDPDIKLPERKKLVEIFKWSLLPNHFHLLLYEVVEGGIVEFVKRLGNAYTKYFNLKNDGRSGYLFQNRAKIIPMQSESYFPYIPVYIDLNCSELISGTARQKLDFLKSYEWSSVKNYYGGDVDDGIINQELFYKIFETNPERYEKDLEGFLGNREMLEVGLQGQSVNLAG</sequence>
<name>A0A1G2UY76_9BACT</name>